<name>A0AA37GT00_9PEZI</name>
<proteinExistence type="predicted"/>
<evidence type="ECO:0000313" key="1">
    <source>
        <dbReference type="EMBL" id="GJC86269.1"/>
    </source>
</evidence>
<organism evidence="1 2">
    <name type="scientific">Colletotrichum liriopes</name>
    <dbReference type="NCBI Taxonomy" id="708192"/>
    <lineage>
        <taxon>Eukaryota</taxon>
        <taxon>Fungi</taxon>
        <taxon>Dikarya</taxon>
        <taxon>Ascomycota</taxon>
        <taxon>Pezizomycotina</taxon>
        <taxon>Sordariomycetes</taxon>
        <taxon>Hypocreomycetidae</taxon>
        <taxon>Glomerellales</taxon>
        <taxon>Glomerellaceae</taxon>
        <taxon>Colletotrichum</taxon>
        <taxon>Colletotrichum spaethianum species complex</taxon>
    </lineage>
</organism>
<sequence length="346" mass="37626">MDVQTLGDMLRGNDDCDRDLDAYTLSLLIPTAKCLSSGSHNPWSHTLGCTCPTSILYFAQSLQDPILPLSPAGFDRLPVEFALNNVDSAKLVFEFDPAHSRLRLKMPSPIHEYFTRELTRLFTRAATECDLDITEVSTFGVPILAADGKPTYLYPDAGWLLDDADCFARVALEVAYTQSQEDVAAKCRKYLSRSGGHVRAAIAIKVFYDPDRCRDFDLILDHPDQKQGDAVLCALDWTPLNNPGGEIRLYSTDFGCLTPAPTSGHAADVPGDAAPYLPKDARDSTGSAPDIRPHGMIQIALRDVLARLQAAVGIAKCAKKKGEMLLATTNDAVPDNSTETASPQVP</sequence>
<protein>
    <submittedName>
        <fullName evidence="1">Uncharacterized protein</fullName>
    </submittedName>
</protein>
<gene>
    <name evidence="1" type="ORF">ColLi_09107</name>
</gene>
<dbReference type="AlphaFoldDB" id="A0AA37GT00"/>
<dbReference type="EMBL" id="BPPX01000021">
    <property type="protein sequence ID" value="GJC86269.1"/>
    <property type="molecule type" value="Genomic_DNA"/>
</dbReference>
<reference evidence="1 2" key="1">
    <citation type="submission" date="2021-07" db="EMBL/GenBank/DDBJ databases">
        <title>Genome data of Colletotrichum spaethianum.</title>
        <authorList>
            <person name="Utami Y.D."/>
            <person name="Hiruma K."/>
        </authorList>
    </citation>
    <scope>NUCLEOTIDE SEQUENCE [LARGE SCALE GENOMIC DNA]</scope>
    <source>
        <strain evidence="1 2">MAFF 242679</strain>
    </source>
</reference>
<evidence type="ECO:0000313" key="2">
    <source>
        <dbReference type="Proteomes" id="UP001055172"/>
    </source>
</evidence>
<comment type="caution">
    <text evidence="1">The sequence shown here is derived from an EMBL/GenBank/DDBJ whole genome shotgun (WGS) entry which is preliminary data.</text>
</comment>
<accession>A0AA37GT00</accession>
<keyword evidence="2" id="KW-1185">Reference proteome</keyword>
<dbReference type="Proteomes" id="UP001055172">
    <property type="component" value="Unassembled WGS sequence"/>
</dbReference>